<dbReference type="PANTHER" id="PTHR10634:SF149">
    <property type="entry name" value="AN1-TYPE DOMAIN-CONTAINING PROTEIN-RELATED"/>
    <property type="match status" value="1"/>
</dbReference>
<keyword evidence="5" id="KW-0346">Stress response</keyword>
<dbReference type="SMART" id="SM00154">
    <property type="entry name" value="ZnF_AN1"/>
    <property type="match status" value="1"/>
</dbReference>
<protein>
    <submittedName>
        <fullName evidence="9">Uncharacterized protein</fullName>
    </submittedName>
</protein>
<evidence type="ECO:0000256" key="1">
    <source>
        <dbReference type="ARBA" id="ARBA00003732"/>
    </source>
</evidence>
<dbReference type="SUPFAM" id="SSF118310">
    <property type="entry name" value="AN1-like Zinc finger"/>
    <property type="match status" value="1"/>
</dbReference>
<dbReference type="Proteomes" id="UP000734854">
    <property type="component" value="Unassembled WGS sequence"/>
</dbReference>
<evidence type="ECO:0000313" key="9">
    <source>
        <dbReference type="EMBL" id="KAG6505541.1"/>
    </source>
</evidence>
<evidence type="ECO:0000259" key="7">
    <source>
        <dbReference type="PROSITE" id="PS51036"/>
    </source>
</evidence>
<evidence type="ECO:0000256" key="5">
    <source>
        <dbReference type="ARBA" id="ARBA00023016"/>
    </source>
</evidence>
<evidence type="ECO:0000313" key="10">
    <source>
        <dbReference type="Proteomes" id="UP000734854"/>
    </source>
</evidence>
<evidence type="ECO:0000256" key="3">
    <source>
        <dbReference type="ARBA" id="ARBA00022771"/>
    </source>
</evidence>
<organism evidence="9 10">
    <name type="scientific">Zingiber officinale</name>
    <name type="common">Ginger</name>
    <name type="synonym">Amomum zingiber</name>
    <dbReference type="NCBI Taxonomy" id="94328"/>
    <lineage>
        <taxon>Eukaryota</taxon>
        <taxon>Viridiplantae</taxon>
        <taxon>Streptophyta</taxon>
        <taxon>Embryophyta</taxon>
        <taxon>Tracheophyta</taxon>
        <taxon>Spermatophyta</taxon>
        <taxon>Magnoliopsida</taxon>
        <taxon>Liliopsida</taxon>
        <taxon>Zingiberales</taxon>
        <taxon>Zingiberaceae</taxon>
        <taxon>Zingiber</taxon>
    </lineage>
</organism>
<dbReference type="SUPFAM" id="SSF57716">
    <property type="entry name" value="Glucocorticoid receptor-like (DNA-binding domain)"/>
    <property type="match status" value="1"/>
</dbReference>
<dbReference type="SMART" id="SM00259">
    <property type="entry name" value="ZnF_A20"/>
    <property type="match status" value="1"/>
</dbReference>
<keyword evidence="10" id="KW-1185">Reference proteome</keyword>
<sequence length="208" mass="22601">MEQERQKLETAEKSEFESPNIPILCANNCGFFGSPATNDLCSKCYKDYYLTKSKASMETLAIPLAVDPKLLEEKPIVADAIDAGSASLGGYGDAASESSDAPPKNRCGCCNKKVGLMGFKCRCGEVFCSVHRYSDKHDCTFDYKASGQEAISKANPVEPLQAIQAGCDHIPSHYCPTYAKYSRDVSVSLDFDGSMEVRPDRNLSEGPP</sequence>
<dbReference type="Pfam" id="PF01428">
    <property type="entry name" value="zf-AN1"/>
    <property type="match status" value="1"/>
</dbReference>
<reference evidence="9 10" key="1">
    <citation type="submission" date="2020-08" db="EMBL/GenBank/DDBJ databases">
        <title>Plant Genome Project.</title>
        <authorList>
            <person name="Zhang R.-G."/>
        </authorList>
    </citation>
    <scope>NUCLEOTIDE SEQUENCE [LARGE SCALE GENOMIC DNA]</scope>
    <source>
        <tissue evidence="9">Rhizome</tissue>
    </source>
</reference>
<dbReference type="AlphaFoldDB" id="A0A8J5L9K5"/>
<dbReference type="PANTHER" id="PTHR10634">
    <property type="entry name" value="AN1-TYPE ZINC FINGER PROTEIN"/>
    <property type="match status" value="1"/>
</dbReference>
<dbReference type="PROSITE" id="PS51036">
    <property type="entry name" value="ZF_A20"/>
    <property type="match status" value="1"/>
</dbReference>
<dbReference type="Gene3D" id="1.20.5.4770">
    <property type="match status" value="1"/>
</dbReference>
<dbReference type="EMBL" id="JACMSC010000010">
    <property type="protein sequence ID" value="KAG6505541.1"/>
    <property type="molecule type" value="Genomic_DNA"/>
</dbReference>
<dbReference type="PROSITE" id="PS51039">
    <property type="entry name" value="ZF_AN1"/>
    <property type="match status" value="1"/>
</dbReference>
<dbReference type="GO" id="GO:0008270">
    <property type="term" value="F:zinc ion binding"/>
    <property type="evidence" value="ECO:0007669"/>
    <property type="project" value="UniProtKB-KW"/>
</dbReference>
<evidence type="ECO:0000259" key="8">
    <source>
        <dbReference type="PROSITE" id="PS51039"/>
    </source>
</evidence>
<evidence type="ECO:0000256" key="6">
    <source>
        <dbReference type="PROSITE-ProRule" id="PRU00449"/>
    </source>
</evidence>
<comment type="function">
    <text evidence="1">May be involved in environmental stress response.</text>
</comment>
<feature type="domain" description="A20-type" evidence="7">
    <location>
        <begin position="19"/>
        <end position="53"/>
    </location>
</feature>
<dbReference type="InterPro" id="IPR050652">
    <property type="entry name" value="AN1_A20_ZnFinger"/>
</dbReference>
<evidence type="ECO:0000256" key="4">
    <source>
        <dbReference type="ARBA" id="ARBA00022833"/>
    </source>
</evidence>
<dbReference type="InterPro" id="IPR035896">
    <property type="entry name" value="AN1-like_Znf"/>
</dbReference>
<dbReference type="GO" id="GO:0003677">
    <property type="term" value="F:DNA binding"/>
    <property type="evidence" value="ECO:0007669"/>
    <property type="project" value="InterPro"/>
</dbReference>
<evidence type="ECO:0000256" key="2">
    <source>
        <dbReference type="ARBA" id="ARBA00022723"/>
    </source>
</evidence>
<dbReference type="Gene3D" id="4.10.1110.10">
    <property type="entry name" value="AN1-like Zinc finger"/>
    <property type="match status" value="1"/>
</dbReference>
<keyword evidence="3 6" id="KW-0863">Zinc-finger</keyword>
<feature type="domain" description="AN1-type" evidence="8">
    <location>
        <begin position="101"/>
        <end position="147"/>
    </location>
</feature>
<dbReference type="FunFam" id="4.10.1110.10:FF:000001">
    <property type="entry name" value="Zinc finger AN1-type containing 6"/>
    <property type="match status" value="1"/>
</dbReference>
<dbReference type="InterPro" id="IPR000058">
    <property type="entry name" value="Znf_AN1"/>
</dbReference>
<keyword evidence="2" id="KW-0479">Metal-binding</keyword>
<dbReference type="Pfam" id="PF01754">
    <property type="entry name" value="zf-A20"/>
    <property type="match status" value="1"/>
</dbReference>
<gene>
    <name evidence="9" type="ORF">ZIOFF_037900</name>
</gene>
<accession>A0A8J5L9K5</accession>
<name>A0A8J5L9K5_ZINOF</name>
<comment type="caution">
    <text evidence="9">The sequence shown here is derived from an EMBL/GenBank/DDBJ whole genome shotgun (WGS) entry which is preliminary data.</text>
</comment>
<proteinExistence type="predicted"/>
<dbReference type="InterPro" id="IPR002653">
    <property type="entry name" value="Znf_A20"/>
</dbReference>
<keyword evidence="4" id="KW-0862">Zinc</keyword>